<evidence type="ECO:0000313" key="1">
    <source>
        <dbReference type="EMBL" id="QDV16882.1"/>
    </source>
</evidence>
<accession>A0A518FKL2</accession>
<organism evidence="1 2">
    <name type="scientific">Gimesia panareensis</name>
    <dbReference type="NCBI Taxonomy" id="2527978"/>
    <lineage>
        <taxon>Bacteria</taxon>
        <taxon>Pseudomonadati</taxon>
        <taxon>Planctomycetota</taxon>
        <taxon>Planctomycetia</taxon>
        <taxon>Planctomycetales</taxon>
        <taxon>Planctomycetaceae</taxon>
        <taxon>Gimesia</taxon>
    </lineage>
</organism>
<reference evidence="1 2" key="1">
    <citation type="submission" date="2019-02" db="EMBL/GenBank/DDBJ databases">
        <title>Deep-cultivation of Planctomycetes and their phenomic and genomic characterization uncovers novel biology.</title>
        <authorList>
            <person name="Wiegand S."/>
            <person name="Jogler M."/>
            <person name="Boedeker C."/>
            <person name="Pinto D."/>
            <person name="Vollmers J."/>
            <person name="Rivas-Marin E."/>
            <person name="Kohn T."/>
            <person name="Peeters S.H."/>
            <person name="Heuer A."/>
            <person name="Rast P."/>
            <person name="Oberbeckmann S."/>
            <person name="Bunk B."/>
            <person name="Jeske O."/>
            <person name="Meyerdierks A."/>
            <person name="Storesund J.E."/>
            <person name="Kallscheuer N."/>
            <person name="Luecker S."/>
            <person name="Lage O.M."/>
            <person name="Pohl T."/>
            <person name="Merkel B.J."/>
            <person name="Hornburger P."/>
            <person name="Mueller R.-W."/>
            <person name="Bruemmer F."/>
            <person name="Labrenz M."/>
            <person name="Spormann A.M."/>
            <person name="Op den Camp H."/>
            <person name="Overmann J."/>
            <person name="Amann R."/>
            <person name="Jetten M.S.M."/>
            <person name="Mascher T."/>
            <person name="Medema M.H."/>
            <person name="Devos D.P."/>
            <person name="Kaster A.-K."/>
            <person name="Ovreas L."/>
            <person name="Rohde M."/>
            <person name="Galperin M.Y."/>
            <person name="Jogler C."/>
        </authorList>
    </citation>
    <scope>NUCLEOTIDE SEQUENCE [LARGE SCALE GENOMIC DNA]</scope>
    <source>
        <strain evidence="1 2">Pan153</strain>
    </source>
</reference>
<sequence>MRQAGVCIISDGICCKLICRLRFKTSQKYLGLFTNKVELDCVDDIFKHSERLKAVIGEYEGDGKPVVADGNSSGGIVDNG</sequence>
<protein>
    <submittedName>
        <fullName evidence="1">Uncharacterized protein</fullName>
    </submittedName>
</protein>
<gene>
    <name evidence="1" type="ORF">Pan153_15160</name>
</gene>
<name>A0A518FKL2_9PLAN</name>
<dbReference type="EMBL" id="CP036317">
    <property type="protein sequence ID" value="QDV16882.1"/>
    <property type="molecule type" value="Genomic_DNA"/>
</dbReference>
<dbReference type="Proteomes" id="UP000320839">
    <property type="component" value="Chromosome"/>
</dbReference>
<proteinExistence type="predicted"/>
<evidence type="ECO:0000313" key="2">
    <source>
        <dbReference type="Proteomes" id="UP000320839"/>
    </source>
</evidence>
<dbReference type="OrthoDB" id="9148007at2"/>
<dbReference type="RefSeq" id="WP_145454722.1">
    <property type="nucleotide sequence ID" value="NZ_CP036317.1"/>
</dbReference>
<dbReference type="AlphaFoldDB" id="A0A518FKL2"/>